<dbReference type="Proteomes" id="UP001055101">
    <property type="component" value="Unassembled WGS sequence"/>
</dbReference>
<dbReference type="RefSeq" id="WP_238232357.1">
    <property type="nucleotide sequence ID" value="NZ_BPRA01000014.1"/>
</dbReference>
<sequence>MTPIRVAELGVEPVGLPEMRGYLRLDPDDHSEVALIEGLVAAARAGVEAATRRLVRPARFRLMLTAWPAGGVLPLPLSPLVGVTRAGIVGADGLVDEIDTALLRPGPDPWEAPCLLVDPAVPLLMRKAALIEVTAGSGGDGPPVPAPLAQAIRMIVADWFENRGDTAPTGTLAMPPAVAGLLAQHRLMRL</sequence>
<reference evidence="1" key="1">
    <citation type="journal article" date="2021" name="Front. Microbiol.">
        <title>Comprehensive Comparative Genomics and Phenotyping of Methylobacterium Species.</title>
        <authorList>
            <person name="Alessa O."/>
            <person name="Ogura Y."/>
            <person name="Fujitani Y."/>
            <person name="Takami H."/>
            <person name="Hayashi T."/>
            <person name="Sahin N."/>
            <person name="Tani A."/>
        </authorList>
    </citation>
    <scope>NUCLEOTIDE SEQUENCE</scope>
    <source>
        <strain evidence="1">DSM 23674</strain>
    </source>
</reference>
<protein>
    <recommendedName>
        <fullName evidence="3">PhiE125 gp8 family phage protein</fullName>
    </recommendedName>
</protein>
<accession>A0ABQ4TPC9</accession>
<proteinExistence type="predicted"/>
<organism evidence="1 2">
    <name type="scientific">Methylobacterium thuringiense</name>
    <dbReference type="NCBI Taxonomy" id="1003091"/>
    <lineage>
        <taxon>Bacteria</taxon>
        <taxon>Pseudomonadati</taxon>
        <taxon>Pseudomonadota</taxon>
        <taxon>Alphaproteobacteria</taxon>
        <taxon>Hyphomicrobiales</taxon>
        <taxon>Methylobacteriaceae</taxon>
        <taxon>Methylobacterium</taxon>
    </lineage>
</organism>
<comment type="caution">
    <text evidence="1">The sequence shown here is derived from an EMBL/GenBank/DDBJ whole genome shotgun (WGS) entry which is preliminary data.</text>
</comment>
<evidence type="ECO:0008006" key="3">
    <source>
        <dbReference type="Google" id="ProtNLM"/>
    </source>
</evidence>
<gene>
    <name evidence="1" type="ORF">EKPJFOCH_3217</name>
</gene>
<dbReference type="InterPro" id="IPR011738">
    <property type="entry name" value="Phage_CHP"/>
</dbReference>
<reference evidence="1" key="2">
    <citation type="submission" date="2021-08" db="EMBL/GenBank/DDBJ databases">
        <authorList>
            <person name="Tani A."/>
            <person name="Ola A."/>
            <person name="Ogura Y."/>
            <person name="Katsura K."/>
            <person name="Hayashi T."/>
        </authorList>
    </citation>
    <scope>NUCLEOTIDE SEQUENCE</scope>
    <source>
        <strain evidence="1">DSM 23674</strain>
    </source>
</reference>
<dbReference type="NCBIfam" id="TIGR02215">
    <property type="entry name" value="phage_chp_gp8"/>
    <property type="match status" value="1"/>
</dbReference>
<evidence type="ECO:0000313" key="2">
    <source>
        <dbReference type="Proteomes" id="UP001055101"/>
    </source>
</evidence>
<dbReference type="CDD" id="cd08054">
    <property type="entry name" value="gp6"/>
    <property type="match status" value="1"/>
</dbReference>
<evidence type="ECO:0000313" key="1">
    <source>
        <dbReference type="EMBL" id="GJE56709.1"/>
    </source>
</evidence>
<dbReference type="Gene3D" id="1.10.3230.30">
    <property type="entry name" value="Phage gp6-like head-tail connector protein"/>
    <property type="match status" value="1"/>
</dbReference>
<name>A0ABQ4TPC9_9HYPH</name>
<dbReference type="EMBL" id="BPRA01000014">
    <property type="protein sequence ID" value="GJE56709.1"/>
    <property type="molecule type" value="Genomic_DNA"/>
</dbReference>
<keyword evidence="2" id="KW-1185">Reference proteome</keyword>